<reference evidence="2" key="1">
    <citation type="submission" date="2021-09" db="EMBL/GenBank/DDBJ databases">
        <authorList>
            <consortium name="AG Swart"/>
            <person name="Singh M."/>
            <person name="Singh A."/>
            <person name="Seah K."/>
            <person name="Emmerich C."/>
        </authorList>
    </citation>
    <scope>NUCLEOTIDE SEQUENCE</scope>
    <source>
        <strain evidence="2">ATCC30299</strain>
    </source>
</reference>
<evidence type="ECO:0000259" key="1">
    <source>
        <dbReference type="PROSITE" id="PS51203"/>
    </source>
</evidence>
<keyword evidence="3" id="KW-1185">Reference proteome</keyword>
<protein>
    <recommendedName>
        <fullName evidence="1">CS domain-containing protein</fullName>
    </recommendedName>
</protein>
<dbReference type="InterPro" id="IPR007052">
    <property type="entry name" value="CS_dom"/>
</dbReference>
<dbReference type="Pfam" id="PF04969">
    <property type="entry name" value="CS"/>
    <property type="match status" value="1"/>
</dbReference>
<dbReference type="PANTHER" id="PTHR13164">
    <property type="entry name" value="CALICYLIN BINDING PROTEIN"/>
    <property type="match status" value="1"/>
</dbReference>
<sequence>MVESENALRDNIRRKGENSYYYAHAPRPDEVPDHAIVLEGDGIITGGPPKLIARDQQFTPQPHIFNIRNYSWSDENDKVTIYIPFEEDVDPDLVTCKFDTKEVDLTYSFSDTETRKLWLKKLSNTISPTQSSYKVRKNKIVITLKKVGSLSWYKLAEN</sequence>
<dbReference type="Proteomes" id="UP001162131">
    <property type="component" value="Unassembled WGS sequence"/>
</dbReference>
<dbReference type="GO" id="GO:0005634">
    <property type="term" value="C:nucleus"/>
    <property type="evidence" value="ECO:0007669"/>
    <property type="project" value="TreeGrafter"/>
</dbReference>
<proteinExistence type="predicted"/>
<dbReference type="EMBL" id="CAJZBQ010000018">
    <property type="protein sequence ID" value="CAG9317495.1"/>
    <property type="molecule type" value="Genomic_DNA"/>
</dbReference>
<dbReference type="SUPFAM" id="SSF49764">
    <property type="entry name" value="HSP20-like chaperones"/>
    <property type="match status" value="1"/>
</dbReference>
<evidence type="ECO:0000313" key="3">
    <source>
        <dbReference type="Proteomes" id="UP001162131"/>
    </source>
</evidence>
<dbReference type="AlphaFoldDB" id="A0AAU9ITZ5"/>
<dbReference type="PANTHER" id="PTHR13164:SF6">
    <property type="entry name" value="CS DOMAIN-CONTAINING PROTEIN"/>
    <property type="match status" value="1"/>
</dbReference>
<dbReference type="PROSITE" id="PS51203">
    <property type="entry name" value="CS"/>
    <property type="match status" value="1"/>
</dbReference>
<accession>A0AAU9ITZ5</accession>
<feature type="domain" description="CS" evidence="1">
    <location>
        <begin position="65"/>
        <end position="156"/>
    </location>
</feature>
<organism evidence="2 3">
    <name type="scientific">Blepharisma stoltei</name>
    <dbReference type="NCBI Taxonomy" id="1481888"/>
    <lineage>
        <taxon>Eukaryota</taxon>
        <taxon>Sar</taxon>
        <taxon>Alveolata</taxon>
        <taxon>Ciliophora</taxon>
        <taxon>Postciliodesmatophora</taxon>
        <taxon>Heterotrichea</taxon>
        <taxon>Heterotrichida</taxon>
        <taxon>Blepharismidae</taxon>
        <taxon>Blepharisma</taxon>
    </lineage>
</organism>
<dbReference type="Gene3D" id="2.60.40.790">
    <property type="match status" value="1"/>
</dbReference>
<name>A0AAU9ITZ5_9CILI</name>
<dbReference type="InterPro" id="IPR008978">
    <property type="entry name" value="HSP20-like_chaperone"/>
</dbReference>
<dbReference type="InterPro" id="IPR052289">
    <property type="entry name" value="Calcyclin-binding_UBL-bridge"/>
</dbReference>
<evidence type="ECO:0000313" key="2">
    <source>
        <dbReference type="EMBL" id="CAG9317495.1"/>
    </source>
</evidence>
<gene>
    <name evidence="2" type="ORF">BSTOLATCC_MIC18741</name>
</gene>
<comment type="caution">
    <text evidence="2">The sequence shown here is derived from an EMBL/GenBank/DDBJ whole genome shotgun (WGS) entry which is preliminary data.</text>
</comment>